<dbReference type="AlphaFoldDB" id="A0A2W2AX18"/>
<accession>A0A2W2AX18</accession>
<evidence type="ECO:0000313" key="8">
    <source>
        <dbReference type="EMBL" id="PZF72258.1"/>
    </source>
</evidence>
<dbReference type="PANTHER" id="PTHR10742">
    <property type="entry name" value="FLAVIN MONOAMINE OXIDASE"/>
    <property type="match status" value="1"/>
</dbReference>
<gene>
    <name evidence="8" type="ORF">DN068_15130</name>
</gene>
<dbReference type="InterPro" id="IPR050281">
    <property type="entry name" value="Flavin_monoamine_oxidase"/>
</dbReference>
<comment type="caution">
    <text evidence="8">The sequence shown here is derived from an EMBL/GenBank/DDBJ whole genome shotgun (WGS) entry which is preliminary data.</text>
</comment>
<dbReference type="Gene3D" id="3.50.50.60">
    <property type="entry name" value="FAD/NAD(P)-binding domain"/>
    <property type="match status" value="1"/>
</dbReference>
<dbReference type="EMBL" id="QKTW01000019">
    <property type="protein sequence ID" value="PZF72258.1"/>
    <property type="molecule type" value="Genomic_DNA"/>
</dbReference>
<evidence type="ECO:0000256" key="5">
    <source>
        <dbReference type="ARBA" id="ARBA00023070"/>
    </source>
</evidence>
<dbReference type="Pfam" id="PF01593">
    <property type="entry name" value="Amino_oxidase"/>
    <property type="match status" value="1"/>
</dbReference>
<keyword evidence="9" id="KW-1185">Reference proteome</keyword>
<dbReference type="PANTHER" id="PTHR10742:SF342">
    <property type="entry name" value="AMINE OXIDASE"/>
    <property type="match status" value="1"/>
</dbReference>
<evidence type="ECO:0000256" key="3">
    <source>
        <dbReference type="ARBA" id="ARBA00012535"/>
    </source>
</evidence>
<reference evidence="8 9" key="1">
    <citation type="submission" date="2018-06" db="EMBL/GenBank/DDBJ databases">
        <title>Mucibacter soli gen. nov., sp. nov., a new member of the family Chitinophagaceae producing mucin.</title>
        <authorList>
            <person name="Kim M.-K."/>
            <person name="Park S."/>
            <person name="Kim T.-S."/>
            <person name="Joung Y."/>
            <person name="Han J.-H."/>
            <person name="Kim S.B."/>
        </authorList>
    </citation>
    <scope>NUCLEOTIDE SEQUENCE [LARGE SCALE GENOMIC DNA]</scope>
    <source>
        <strain evidence="8 9">R1-15</strain>
    </source>
</reference>
<comment type="pathway">
    <text evidence="1">Plant hormone metabolism; auxin biosynthesis.</text>
</comment>
<name>A0A2W2AX18_9BACT</name>
<feature type="domain" description="Amine oxidase" evidence="7">
    <location>
        <begin position="12"/>
        <end position="357"/>
    </location>
</feature>
<evidence type="ECO:0000313" key="9">
    <source>
        <dbReference type="Proteomes" id="UP000248745"/>
    </source>
</evidence>
<dbReference type="Proteomes" id="UP000248745">
    <property type="component" value="Unassembled WGS sequence"/>
</dbReference>
<dbReference type="GO" id="GO:0009063">
    <property type="term" value="P:amino acid catabolic process"/>
    <property type="evidence" value="ECO:0007669"/>
    <property type="project" value="TreeGrafter"/>
</dbReference>
<comment type="similarity">
    <text evidence="2">Belongs to the tryptophan 2-monooxygenase family.</text>
</comment>
<dbReference type="SUPFAM" id="SSF51905">
    <property type="entry name" value="FAD/NAD(P)-binding domain"/>
    <property type="match status" value="1"/>
</dbReference>
<comment type="catalytic activity">
    <reaction evidence="6">
        <text>L-tryptophan + O2 = indole-3-acetamide + CO2 + H2O</text>
        <dbReference type="Rhea" id="RHEA:16165"/>
        <dbReference type="ChEBI" id="CHEBI:15377"/>
        <dbReference type="ChEBI" id="CHEBI:15379"/>
        <dbReference type="ChEBI" id="CHEBI:16031"/>
        <dbReference type="ChEBI" id="CHEBI:16526"/>
        <dbReference type="ChEBI" id="CHEBI:57912"/>
        <dbReference type="EC" id="1.13.12.3"/>
    </reaction>
</comment>
<dbReference type="RefSeq" id="WP_110999769.1">
    <property type="nucleotide sequence ID" value="NZ_QKTW01000019.1"/>
</dbReference>
<dbReference type="GO" id="GO:0050361">
    <property type="term" value="F:tryptophan 2-monooxygenase activity"/>
    <property type="evidence" value="ECO:0007669"/>
    <property type="project" value="UniProtKB-EC"/>
</dbReference>
<dbReference type="GO" id="GO:0009851">
    <property type="term" value="P:auxin biosynthetic process"/>
    <property type="evidence" value="ECO:0007669"/>
    <property type="project" value="UniProtKB-KW"/>
</dbReference>
<dbReference type="InterPro" id="IPR002937">
    <property type="entry name" value="Amino_oxidase"/>
</dbReference>
<evidence type="ECO:0000256" key="1">
    <source>
        <dbReference type="ARBA" id="ARBA00004814"/>
    </source>
</evidence>
<dbReference type="EC" id="1.13.12.3" evidence="3"/>
<evidence type="ECO:0000256" key="6">
    <source>
        <dbReference type="ARBA" id="ARBA00047321"/>
    </source>
</evidence>
<evidence type="ECO:0000259" key="7">
    <source>
        <dbReference type="Pfam" id="PF01593"/>
    </source>
</evidence>
<protein>
    <recommendedName>
        <fullName evidence="4">Tryptophan 2-monooxygenase</fullName>
        <ecNumber evidence="3">1.13.12.3</ecNumber>
    </recommendedName>
</protein>
<proteinExistence type="inferred from homology"/>
<dbReference type="GO" id="GO:0001716">
    <property type="term" value="F:L-amino-acid oxidase activity"/>
    <property type="evidence" value="ECO:0007669"/>
    <property type="project" value="TreeGrafter"/>
</dbReference>
<evidence type="ECO:0000256" key="2">
    <source>
        <dbReference type="ARBA" id="ARBA00005833"/>
    </source>
</evidence>
<sequence length="521" mass="59286">MGKNVLIAGGGFSGLYSALKLSQLGYEVTIIEASSNHWGGRIETTEMDGFITEWGPMRFETRLQPKFGQLIEDLNIELVPFNGPKANPSPYPHYDLPLQEQNLDALELLRRGILLMMGRNPNNPLDYCCQEWIDSLTEDDYRAMRKEATLHGKPLWKMGFWNALSEDGILSHQALMKIRDTGTFYHMIPDNLNAIEWTIWWLRAFKTDGQILATIKKGSKEITDQLIAKLNAQENVTLISNARLISFQAISGNKVGAIYEHNGERKTYLADHLMLAMPQYPLLQLTHSLPRHIACNLNAVNGFAMTKVFFFIKKPWWGYSQSPQARANRMPTREIHYFRRPQNNDFDGHGMILLYTDRPATEYWNVYIEDRSTHDAAEVNNNDEIKHQFANFMSKDVYRSLQGNEAMSVSGLRLTKESIQTYANMTLDEIKADIEASIVSYGIRDWSCAPYGAGNHCWRPGVKSWEIQEEFKAFALDGSEAKNVHIIGEAYSDYTGFIEGALNSADWALEEIMKMEPGSVA</sequence>
<evidence type="ECO:0000256" key="4">
    <source>
        <dbReference type="ARBA" id="ARBA00017871"/>
    </source>
</evidence>
<dbReference type="InterPro" id="IPR036188">
    <property type="entry name" value="FAD/NAD-bd_sf"/>
</dbReference>
<keyword evidence="5" id="KW-0073">Auxin biosynthesis</keyword>
<organism evidence="8 9">
    <name type="scientific">Taibaiella soli</name>
    <dbReference type="NCBI Taxonomy" id="1649169"/>
    <lineage>
        <taxon>Bacteria</taxon>
        <taxon>Pseudomonadati</taxon>
        <taxon>Bacteroidota</taxon>
        <taxon>Chitinophagia</taxon>
        <taxon>Chitinophagales</taxon>
        <taxon>Chitinophagaceae</taxon>
        <taxon>Taibaiella</taxon>
    </lineage>
</organism>
<dbReference type="OrthoDB" id="3972913at2"/>